<accession>A0A2J6THH2</accession>
<proteinExistence type="predicted"/>
<dbReference type="AlphaFoldDB" id="A0A2J6THH2"/>
<dbReference type="OrthoDB" id="5429780at2759"/>
<dbReference type="InParanoid" id="A0A2J6THH2"/>
<dbReference type="GeneID" id="36587834"/>
<dbReference type="EMBL" id="KZ613783">
    <property type="protein sequence ID" value="PMD62408.1"/>
    <property type="molecule type" value="Genomic_DNA"/>
</dbReference>
<evidence type="ECO:0000313" key="2">
    <source>
        <dbReference type="Proteomes" id="UP000235371"/>
    </source>
</evidence>
<evidence type="ECO:0000313" key="1">
    <source>
        <dbReference type="EMBL" id="PMD62408.1"/>
    </source>
</evidence>
<name>A0A2J6THH2_9HELO</name>
<dbReference type="RefSeq" id="XP_024739312.1">
    <property type="nucleotide sequence ID" value="XM_024879757.1"/>
</dbReference>
<gene>
    <name evidence="1" type="ORF">K444DRAFT_610475</name>
</gene>
<reference evidence="1 2" key="1">
    <citation type="submission" date="2016-04" db="EMBL/GenBank/DDBJ databases">
        <title>A degradative enzymes factory behind the ericoid mycorrhizal symbiosis.</title>
        <authorList>
            <consortium name="DOE Joint Genome Institute"/>
            <person name="Martino E."/>
            <person name="Morin E."/>
            <person name="Grelet G."/>
            <person name="Kuo A."/>
            <person name="Kohler A."/>
            <person name="Daghino S."/>
            <person name="Barry K."/>
            <person name="Choi C."/>
            <person name="Cichocki N."/>
            <person name="Clum A."/>
            <person name="Copeland A."/>
            <person name="Hainaut M."/>
            <person name="Haridas S."/>
            <person name="Labutti K."/>
            <person name="Lindquist E."/>
            <person name="Lipzen A."/>
            <person name="Khouja H.-R."/>
            <person name="Murat C."/>
            <person name="Ohm R."/>
            <person name="Olson A."/>
            <person name="Spatafora J."/>
            <person name="Veneault-Fourrey C."/>
            <person name="Henrissat B."/>
            <person name="Grigoriev I."/>
            <person name="Martin F."/>
            <person name="Perotto S."/>
        </authorList>
    </citation>
    <scope>NUCLEOTIDE SEQUENCE [LARGE SCALE GENOMIC DNA]</scope>
    <source>
        <strain evidence="1 2">E</strain>
    </source>
</reference>
<dbReference type="Proteomes" id="UP000235371">
    <property type="component" value="Unassembled WGS sequence"/>
</dbReference>
<keyword evidence="2" id="KW-1185">Reference proteome</keyword>
<protein>
    <submittedName>
        <fullName evidence="1">Uncharacterized protein</fullName>
    </submittedName>
</protein>
<organism evidence="1 2">
    <name type="scientific">Hyaloscypha bicolor E</name>
    <dbReference type="NCBI Taxonomy" id="1095630"/>
    <lineage>
        <taxon>Eukaryota</taxon>
        <taxon>Fungi</taxon>
        <taxon>Dikarya</taxon>
        <taxon>Ascomycota</taxon>
        <taxon>Pezizomycotina</taxon>
        <taxon>Leotiomycetes</taxon>
        <taxon>Helotiales</taxon>
        <taxon>Hyaloscyphaceae</taxon>
        <taxon>Hyaloscypha</taxon>
        <taxon>Hyaloscypha bicolor</taxon>
    </lineage>
</organism>
<sequence length="212" mass="23843">MTVLYKAIDVWTVYSVFMSGLKPLLSLFRLREQEDEEWTVDFSCWEVPFTLYPSRLLAEKFARYSARRSRGYSPAALLKVCITTKTLKDKLKIKAFGDGEGKGNEEEWKKVVWINRVEEDPAIDVANGVPNPVADMWGLDLVVGKVSCNKGKAIVKMASWEEISGDNVLMVDGGGGLETAVQYSFLGEDCFLELDMDARLEIAHVRGCEGWM</sequence>
<feature type="non-terminal residue" evidence="1">
    <location>
        <position position="212"/>
    </location>
</feature>